<keyword evidence="1" id="KW-0732">Signal</keyword>
<evidence type="ECO:0000313" key="2">
    <source>
        <dbReference type="EMBL" id="TCP24667.1"/>
    </source>
</evidence>
<evidence type="ECO:0000313" key="3">
    <source>
        <dbReference type="Proteomes" id="UP000294564"/>
    </source>
</evidence>
<organism evidence="2 3">
    <name type="scientific">Tenacibaculum skagerrakense</name>
    <dbReference type="NCBI Taxonomy" id="186571"/>
    <lineage>
        <taxon>Bacteria</taxon>
        <taxon>Pseudomonadati</taxon>
        <taxon>Bacteroidota</taxon>
        <taxon>Flavobacteriia</taxon>
        <taxon>Flavobacteriales</taxon>
        <taxon>Flavobacteriaceae</taxon>
        <taxon>Tenacibaculum</taxon>
    </lineage>
</organism>
<dbReference type="Proteomes" id="UP000294564">
    <property type="component" value="Unassembled WGS sequence"/>
</dbReference>
<feature type="signal peptide" evidence="1">
    <location>
        <begin position="1"/>
        <end position="20"/>
    </location>
</feature>
<dbReference type="EMBL" id="SLXM01000005">
    <property type="protein sequence ID" value="TCP24667.1"/>
    <property type="molecule type" value="Genomic_DNA"/>
</dbReference>
<dbReference type="OrthoDB" id="1122795at2"/>
<comment type="caution">
    <text evidence="2">The sequence shown here is derived from an EMBL/GenBank/DDBJ whole genome shotgun (WGS) entry which is preliminary data.</text>
</comment>
<evidence type="ECO:0008006" key="4">
    <source>
        <dbReference type="Google" id="ProtNLM"/>
    </source>
</evidence>
<dbReference type="AlphaFoldDB" id="A0A4R2NS58"/>
<accession>A0A4R2NS58</accession>
<dbReference type="RefSeq" id="WP_132794725.1">
    <property type="nucleotide sequence ID" value="NZ_SLXM01000005.1"/>
</dbReference>
<feature type="chain" id="PRO_5020982789" description="Outer membrane protein with beta-barrel domain" evidence="1">
    <location>
        <begin position="21"/>
        <end position="199"/>
    </location>
</feature>
<proteinExistence type="predicted"/>
<sequence length="199" mass="22104">MKKTLLSLLLLGATITTAFAQEEEKRQEVGINFSSLNSFGFTYKTGTSKNLWRFNVLALNINSFETENDDNVTGNDQSNIGAQISIGKEFRKAITKNLEFRYGFDVAFSYTHLKSSNSTATDSFERESTVYTPSVAGVIGVNYVFNDNLAFGVELLPRFSYRTGDFTETNNTVVTNGDISGYNFGFGNSPAQLSLSYRF</sequence>
<reference evidence="2 3" key="1">
    <citation type="submission" date="2019-03" db="EMBL/GenBank/DDBJ databases">
        <title>Genomic Encyclopedia of Type Strains, Phase IV (KMG-IV): sequencing the most valuable type-strain genomes for metagenomic binning, comparative biology and taxonomic classification.</title>
        <authorList>
            <person name="Goeker M."/>
        </authorList>
    </citation>
    <scope>NUCLEOTIDE SEQUENCE [LARGE SCALE GENOMIC DNA]</scope>
    <source>
        <strain evidence="2 3">DSM 14836</strain>
    </source>
</reference>
<protein>
    <recommendedName>
        <fullName evidence="4">Outer membrane protein with beta-barrel domain</fullName>
    </recommendedName>
</protein>
<keyword evidence="3" id="KW-1185">Reference proteome</keyword>
<name>A0A4R2NS58_9FLAO</name>
<gene>
    <name evidence="2" type="ORF">EV195_10598</name>
</gene>
<evidence type="ECO:0000256" key="1">
    <source>
        <dbReference type="SAM" id="SignalP"/>
    </source>
</evidence>